<evidence type="ECO:0000313" key="1">
    <source>
        <dbReference type="EMBL" id="KAI0086572.1"/>
    </source>
</evidence>
<sequence>MMASTSFPIQYPEPSYHSFVDFPHYDIDGIGFIVPQQLYIHRCLRASSEKEWKQNPPPSIDFKVNGRLGISLIDAENFARPNRRKTQLRLSPAPREYSASVPVEQARGYTIHIQWPGYKPVRVNTCGTSYNVEFMDDLERLSARIAHVVHNFLESPTSRIVGQWNGWDDLQKFRNNPDKVYLLRLVSVSAFTWQPVLAVADEVFMPQPQHK</sequence>
<gene>
    <name evidence="1" type="ORF">BDY19DRAFT_1016980</name>
</gene>
<dbReference type="EMBL" id="MU274923">
    <property type="protein sequence ID" value="KAI0086572.1"/>
    <property type="molecule type" value="Genomic_DNA"/>
</dbReference>
<reference evidence="1" key="1">
    <citation type="journal article" date="2021" name="Environ. Microbiol.">
        <title>Gene family expansions and transcriptome signatures uncover fungal adaptations to wood decay.</title>
        <authorList>
            <person name="Hage H."/>
            <person name="Miyauchi S."/>
            <person name="Viragh M."/>
            <person name="Drula E."/>
            <person name="Min B."/>
            <person name="Chaduli D."/>
            <person name="Navarro D."/>
            <person name="Favel A."/>
            <person name="Norest M."/>
            <person name="Lesage-Meessen L."/>
            <person name="Balint B."/>
            <person name="Merenyi Z."/>
            <person name="de Eugenio L."/>
            <person name="Morin E."/>
            <person name="Martinez A.T."/>
            <person name="Baldrian P."/>
            <person name="Stursova M."/>
            <person name="Martinez M.J."/>
            <person name="Novotny C."/>
            <person name="Magnuson J.K."/>
            <person name="Spatafora J.W."/>
            <person name="Maurice S."/>
            <person name="Pangilinan J."/>
            <person name="Andreopoulos W."/>
            <person name="LaButti K."/>
            <person name="Hundley H."/>
            <person name="Na H."/>
            <person name="Kuo A."/>
            <person name="Barry K."/>
            <person name="Lipzen A."/>
            <person name="Henrissat B."/>
            <person name="Riley R."/>
            <person name="Ahrendt S."/>
            <person name="Nagy L.G."/>
            <person name="Grigoriev I.V."/>
            <person name="Martin F."/>
            <person name="Rosso M.N."/>
        </authorList>
    </citation>
    <scope>NUCLEOTIDE SEQUENCE</scope>
    <source>
        <strain evidence="1">CBS 384.51</strain>
    </source>
</reference>
<protein>
    <submittedName>
        <fullName evidence="1">Uncharacterized protein</fullName>
    </submittedName>
</protein>
<organism evidence="1 2">
    <name type="scientific">Irpex rosettiformis</name>
    <dbReference type="NCBI Taxonomy" id="378272"/>
    <lineage>
        <taxon>Eukaryota</taxon>
        <taxon>Fungi</taxon>
        <taxon>Dikarya</taxon>
        <taxon>Basidiomycota</taxon>
        <taxon>Agaricomycotina</taxon>
        <taxon>Agaricomycetes</taxon>
        <taxon>Polyporales</taxon>
        <taxon>Irpicaceae</taxon>
        <taxon>Irpex</taxon>
    </lineage>
</organism>
<dbReference type="Proteomes" id="UP001055072">
    <property type="component" value="Unassembled WGS sequence"/>
</dbReference>
<accession>A0ACB8TWZ8</accession>
<evidence type="ECO:0000313" key="2">
    <source>
        <dbReference type="Proteomes" id="UP001055072"/>
    </source>
</evidence>
<keyword evidence="2" id="KW-1185">Reference proteome</keyword>
<name>A0ACB8TWZ8_9APHY</name>
<proteinExistence type="predicted"/>
<comment type="caution">
    <text evidence="1">The sequence shown here is derived from an EMBL/GenBank/DDBJ whole genome shotgun (WGS) entry which is preliminary data.</text>
</comment>